<dbReference type="SUPFAM" id="SSF53098">
    <property type="entry name" value="Ribonuclease H-like"/>
    <property type="match status" value="1"/>
</dbReference>
<name>W6E885_9CAUD</name>
<evidence type="ECO:0000313" key="2">
    <source>
        <dbReference type="EMBL" id="AHJ10543.1"/>
    </source>
</evidence>
<dbReference type="GO" id="GO:0003676">
    <property type="term" value="F:nucleic acid binding"/>
    <property type="evidence" value="ECO:0007669"/>
    <property type="project" value="InterPro"/>
</dbReference>
<evidence type="ECO:0000256" key="1">
    <source>
        <dbReference type="ARBA" id="ARBA00023109"/>
    </source>
</evidence>
<gene>
    <name evidence="2" type="ORF">Spp001_35</name>
</gene>
<keyword evidence="3" id="KW-1185">Reference proteome</keyword>
<accession>W6E885</accession>
<dbReference type="KEGG" id="vg:18505296"/>
<dbReference type="InterPro" id="IPR043502">
    <property type="entry name" value="DNA/RNA_pol_sf"/>
</dbReference>
<evidence type="ECO:0000313" key="3">
    <source>
        <dbReference type="Proteomes" id="UP000019368"/>
    </source>
</evidence>
<dbReference type="InterPro" id="IPR036397">
    <property type="entry name" value="RNaseH_sf"/>
</dbReference>
<dbReference type="RefSeq" id="YP_009008855.1">
    <property type="nucleotide sequence ID" value="NC_023594.2"/>
</dbReference>
<dbReference type="SUPFAM" id="SSF56672">
    <property type="entry name" value="DNA/RNA polymerases"/>
    <property type="match status" value="1"/>
</dbReference>
<sequence>MSKPNWHHLAPRLAPVLETPDLDNFWSADIETTGLLHMLVKQEKPRLHNLGLKRTKDGMEVLYSQGTHALAPVNGVEIRPIEQLQAFFDTNPVLVMHNGACYDGEALAFFGYNLRNTRIIDTLYLAWYLEPMRMRYGLAEYGEEFGVPKPPVEDWINLPQEEYNRRVMQDARIQHSLWKRLWSMAVKLYDGIVPDAWRAISHVSIIKARPLRNQQRTRWKLDIPAAQEARNEWAEEKEARGEELAAVLPRKPVWKSKKRPARMYKGNGRLSAYGVAWLDFCCTYGITDIDPTLEVSYIDGDVVGNPNAPQQVKDWLFSLGWEPETFEYKRNDDGSERKIPQINVKDSGGKLDPDINRLAEDFPEVKALQGLGIIKHRLGLVENWIANEEGGTLAARAAGFTNTLRLRHAEIVNVPSTRVLHGEKLRSLLTAFDADESGDEMELLGSDLSSLEDRCKHHYQIPLDPEYVKAQMTEGFDPHVTIAVMGDFCTQDDYDFYVGVELGLIEKTDEVKARVDKIKLVRNLGKRTNYGCQYGARPPRLARDAKIPLATAQRLFDAYWSLNWSINEIARSTEVKSCNGANWQYNPVAKLWYHLKTEKDRFSTLCQGTQAHSSSTCG</sequence>
<dbReference type="GO" id="GO:0039693">
    <property type="term" value="P:viral DNA genome replication"/>
    <property type="evidence" value="ECO:0007669"/>
    <property type="project" value="UniProtKB-KW"/>
</dbReference>
<dbReference type="InterPro" id="IPR012337">
    <property type="entry name" value="RNaseH-like_sf"/>
</dbReference>
<proteinExistence type="predicted"/>
<protein>
    <submittedName>
        <fullName evidence="2">DNA polymerase</fullName>
    </submittedName>
</protein>
<dbReference type="EMBL" id="KJ002054">
    <property type="protein sequence ID" value="AHJ10543.1"/>
    <property type="molecule type" value="Genomic_DNA"/>
</dbReference>
<dbReference type="Gene3D" id="1.10.150.20">
    <property type="entry name" value="5' to 3' exonuclease, C-terminal subdomain"/>
    <property type="match status" value="1"/>
</dbReference>
<organism evidence="2 3">
    <name type="scientific">Shewanella phage Spp001</name>
    <dbReference type="NCBI Taxonomy" id="1445859"/>
    <lineage>
        <taxon>Viruses</taxon>
        <taxon>Duplodnaviria</taxon>
        <taxon>Heunggongvirae</taxon>
        <taxon>Uroviricota</taxon>
        <taxon>Caudoviricetes</taxon>
        <taxon>Chaseviridae</taxon>
        <taxon>Nefertitivirinae</taxon>
        <taxon>Yushanvirus</taxon>
        <taxon>Yushanvirus Spp001</taxon>
    </lineage>
</organism>
<dbReference type="GeneID" id="18505296"/>
<reference evidence="2" key="1">
    <citation type="submission" date="2016-09" db="EMBL/GenBank/DDBJ databases">
        <title>The novel Shewanella putrefaciens-infecting bacteriophage Spp001: Ggenome sequence and lytic enzymes.</title>
        <authorList>
            <person name="Han F."/>
        </authorList>
    </citation>
    <scope>NUCLEOTIDE SEQUENCE</scope>
</reference>
<dbReference type="Proteomes" id="UP000019368">
    <property type="component" value="Segment"/>
</dbReference>
<dbReference type="OrthoDB" id="3561at10239"/>
<keyword evidence="1" id="KW-0235">DNA replication</keyword>
<dbReference type="Gene3D" id="3.30.420.10">
    <property type="entry name" value="Ribonuclease H-like superfamily/Ribonuclease H"/>
    <property type="match status" value="1"/>
</dbReference>
<keyword evidence="1" id="KW-1194">Viral DNA replication</keyword>